<dbReference type="GO" id="GO:0005975">
    <property type="term" value="P:carbohydrate metabolic process"/>
    <property type="evidence" value="ECO:0007669"/>
    <property type="project" value="InterPro"/>
</dbReference>
<keyword evidence="1" id="KW-1185">Reference proteome</keyword>
<dbReference type="GO" id="GO:0003824">
    <property type="term" value="F:catalytic activity"/>
    <property type="evidence" value="ECO:0007669"/>
    <property type="project" value="InterPro"/>
</dbReference>
<proteinExistence type="predicted"/>
<evidence type="ECO:0000313" key="2">
    <source>
        <dbReference type="WBParaSite" id="ACRNAN_scaffold6467.g6391.t1"/>
    </source>
</evidence>
<protein>
    <submittedName>
        <fullName evidence="2">Uncharacterized protein</fullName>
    </submittedName>
</protein>
<dbReference type="InterPro" id="IPR013780">
    <property type="entry name" value="Glyco_hydro_b"/>
</dbReference>
<sequence>MNPGQINNTNISDKEISFMANVGPLGFQTYFVSILTSTGQTSISTKQETRIDVSTKSITNERIRLDFDDLGYLSTLHDLSTGQNYSIRQEFFYYHGHNVFWITTSFATKHQLIDA</sequence>
<name>A0A914EAL2_9BILA</name>
<evidence type="ECO:0000313" key="1">
    <source>
        <dbReference type="Proteomes" id="UP000887540"/>
    </source>
</evidence>
<dbReference type="InterPro" id="IPR011013">
    <property type="entry name" value="Gal_mutarotase_sf_dom"/>
</dbReference>
<dbReference type="SUPFAM" id="SSF74650">
    <property type="entry name" value="Galactose mutarotase-like"/>
    <property type="match status" value="1"/>
</dbReference>
<dbReference type="Gene3D" id="2.60.40.1180">
    <property type="entry name" value="Golgi alpha-mannosidase II"/>
    <property type="match status" value="1"/>
</dbReference>
<reference evidence="2" key="1">
    <citation type="submission" date="2022-11" db="UniProtKB">
        <authorList>
            <consortium name="WormBaseParasite"/>
        </authorList>
    </citation>
    <scope>IDENTIFICATION</scope>
</reference>
<dbReference type="Proteomes" id="UP000887540">
    <property type="component" value="Unplaced"/>
</dbReference>
<dbReference type="WBParaSite" id="ACRNAN_scaffold6467.g6391.t1">
    <property type="protein sequence ID" value="ACRNAN_scaffold6467.g6391.t1"/>
    <property type="gene ID" value="ACRNAN_scaffold6467.g6391"/>
</dbReference>
<accession>A0A914EAL2</accession>
<dbReference type="AlphaFoldDB" id="A0A914EAL2"/>
<organism evidence="1 2">
    <name type="scientific">Acrobeloides nanus</name>
    <dbReference type="NCBI Taxonomy" id="290746"/>
    <lineage>
        <taxon>Eukaryota</taxon>
        <taxon>Metazoa</taxon>
        <taxon>Ecdysozoa</taxon>
        <taxon>Nematoda</taxon>
        <taxon>Chromadorea</taxon>
        <taxon>Rhabditida</taxon>
        <taxon>Tylenchina</taxon>
        <taxon>Cephalobomorpha</taxon>
        <taxon>Cephaloboidea</taxon>
        <taxon>Cephalobidae</taxon>
        <taxon>Acrobeloides</taxon>
    </lineage>
</organism>
<dbReference type="GO" id="GO:0030246">
    <property type="term" value="F:carbohydrate binding"/>
    <property type="evidence" value="ECO:0007669"/>
    <property type="project" value="InterPro"/>
</dbReference>